<dbReference type="Pfam" id="PF00563">
    <property type="entry name" value="EAL"/>
    <property type="match status" value="1"/>
</dbReference>
<feature type="domain" description="PAC" evidence="2">
    <location>
        <begin position="222"/>
        <end position="274"/>
    </location>
</feature>
<dbReference type="InterPro" id="IPR029787">
    <property type="entry name" value="Nucleotide_cyclase"/>
</dbReference>
<dbReference type="SMART" id="SM00091">
    <property type="entry name" value="PAS"/>
    <property type="match status" value="2"/>
</dbReference>
<feature type="domain" description="EAL" evidence="3">
    <location>
        <begin position="449"/>
        <end position="702"/>
    </location>
</feature>
<dbReference type="PANTHER" id="PTHR44757">
    <property type="entry name" value="DIGUANYLATE CYCLASE DGCP"/>
    <property type="match status" value="1"/>
</dbReference>
<dbReference type="Pfam" id="PF00990">
    <property type="entry name" value="GGDEF"/>
    <property type="match status" value="1"/>
</dbReference>
<dbReference type="Gene3D" id="3.20.20.450">
    <property type="entry name" value="EAL domain"/>
    <property type="match status" value="1"/>
</dbReference>
<reference evidence="5 6" key="1">
    <citation type="submission" date="2023-04" db="EMBL/GenBank/DDBJ databases">
        <title>Luteimonas sp. M1R5S18.</title>
        <authorList>
            <person name="Sun J.-Q."/>
        </authorList>
    </citation>
    <scope>NUCLEOTIDE SEQUENCE [LARGE SCALE GENOMIC DNA]</scope>
    <source>
        <strain evidence="5 6">M1R5S18</strain>
    </source>
</reference>
<dbReference type="SUPFAM" id="SSF141868">
    <property type="entry name" value="EAL domain-like"/>
    <property type="match status" value="1"/>
</dbReference>
<dbReference type="InterPro" id="IPR052155">
    <property type="entry name" value="Biofilm_reg_signaling"/>
</dbReference>
<dbReference type="CDD" id="cd01949">
    <property type="entry name" value="GGDEF"/>
    <property type="match status" value="1"/>
</dbReference>
<evidence type="ECO:0000259" key="4">
    <source>
        <dbReference type="PROSITE" id="PS50887"/>
    </source>
</evidence>
<dbReference type="SMART" id="SM00052">
    <property type="entry name" value="EAL"/>
    <property type="match status" value="1"/>
</dbReference>
<dbReference type="InterPro" id="IPR043128">
    <property type="entry name" value="Rev_trsase/Diguanyl_cyclase"/>
</dbReference>
<dbReference type="Pfam" id="PF08448">
    <property type="entry name" value="PAS_4"/>
    <property type="match status" value="2"/>
</dbReference>
<dbReference type="NCBIfam" id="TIGR00254">
    <property type="entry name" value="GGDEF"/>
    <property type="match status" value="1"/>
</dbReference>
<evidence type="ECO:0000313" key="6">
    <source>
        <dbReference type="Proteomes" id="UP001156831"/>
    </source>
</evidence>
<dbReference type="InterPro" id="IPR000160">
    <property type="entry name" value="GGDEF_dom"/>
</dbReference>
<dbReference type="InterPro" id="IPR035965">
    <property type="entry name" value="PAS-like_dom_sf"/>
</dbReference>
<dbReference type="RefSeq" id="WP_280601962.1">
    <property type="nucleotide sequence ID" value="NZ_JARXRN010000025.1"/>
</dbReference>
<dbReference type="PROSITE" id="PS50883">
    <property type="entry name" value="EAL"/>
    <property type="match status" value="1"/>
</dbReference>
<dbReference type="EMBL" id="JARXRN010000025">
    <property type="protein sequence ID" value="MDH5831021.1"/>
    <property type="molecule type" value="Genomic_DNA"/>
</dbReference>
<dbReference type="SUPFAM" id="SSF55073">
    <property type="entry name" value="Nucleotide cyclase"/>
    <property type="match status" value="1"/>
</dbReference>
<evidence type="ECO:0000259" key="3">
    <source>
        <dbReference type="PROSITE" id="PS50883"/>
    </source>
</evidence>
<dbReference type="Gene3D" id="3.30.70.270">
    <property type="match status" value="1"/>
</dbReference>
<dbReference type="InterPro" id="IPR000700">
    <property type="entry name" value="PAS-assoc_C"/>
</dbReference>
<dbReference type="SMART" id="SM00267">
    <property type="entry name" value="GGDEF"/>
    <property type="match status" value="1"/>
</dbReference>
<feature type="domain" description="GGDEF" evidence="4">
    <location>
        <begin position="306"/>
        <end position="440"/>
    </location>
</feature>
<dbReference type="CDD" id="cd00130">
    <property type="entry name" value="PAS"/>
    <property type="match status" value="1"/>
</dbReference>
<dbReference type="InterPro" id="IPR035919">
    <property type="entry name" value="EAL_sf"/>
</dbReference>
<dbReference type="Gene3D" id="3.30.450.20">
    <property type="entry name" value="PAS domain"/>
    <property type="match status" value="2"/>
</dbReference>
<feature type="domain" description="PAC" evidence="2">
    <location>
        <begin position="81"/>
        <end position="133"/>
    </location>
</feature>
<gene>
    <name evidence="5" type="ORF">QFW80_10890</name>
</gene>
<dbReference type="PROSITE" id="PS50112">
    <property type="entry name" value="PAS"/>
    <property type="match status" value="1"/>
</dbReference>
<organism evidence="5 6">
    <name type="scientific">Luteimonas rhizosphaericola</name>
    <dbReference type="NCBI Taxonomy" id="3042024"/>
    <lineage>
        <taxon>Bacteria</taxon>
        <taxon>Pseudomonadati</taxon>
        <taxon>Pseudomonadota</taxon>
        <taxon>Gammaproteobacteria</taxon>
        <taxon>Lysobacterales</taxon>
        <taxon>Lysobacteraceae</taxon>
        <taxon>Luteimonas</taxon>
    </lineage>
</organism>
<dbReference type="InterPro" id="IPR000014">
    <property type="entry name" value="PAS"/>
</dbReference>
<proteinExistence type="predicted"/>
<accession>A0ABT6JLY8</accession>
<evidence type="ECO:0000259" key="1">
    <source>
        <dbReference type="PROSITE" id="PS50112"/>
    </source>
</evidence>
<protein>
    <submittedName>
        <fullName evidence="5">EAL domain-containing protein</fullName>
    </submittedName>
</protein>
<dbReference type="CDD" id="cd01948">
    <property type="entry name" value="EAL"/>
    <property type="match status" value="1"/>
</dbReference>
<sequence>MGEPQPDRIWIRNLLDASDEAIYFKDLDSRFLRVSLGLANRHGLIQAHMCGMTDADLFAGVHAAEALADEQAILRTGRPILDKEECEDFDDRPARWVSTSKFPLRDADGAIIGTFGVSHDITRRVLAEQEMVRLAEASAAASARLARAEAQLRSVLNGSADAIAQYTPDLTYRYINPAGERLRGRSLAQLVGRTDREVGPAHEAADSWEAALRQVLETGRQGEHEFCMALPGGKRGWFHTTLSPETDESGAVVGVLTSTRDVTVSKEAELALAHQALHDPVTGLANRYLLMDRLDQALLRLERVRGRVMLTFIDLDHFKSVNDGYGHDVGDEVLVELAQRLSALTRREDTVARLGGDEFVVLCEHVTRDEDVRAIAAILVEAMAAPFTVGEGLQVQLSASIGVAVTTDASMRAGDLLRNADSAMYRIKQQGRNGFHVFDPAADAATTGAVQLEAELQHALSRDEFALVYQPLLSLSDQRVIGFEALLRWRHPVRGTLAPGEFLAAAERMGLMGRIGDWVLDTACGRLATWSSRHGTHPDAQPLSMAVNISGSQLRACGFAARVRAALDAHGVAPAALRLEIGERELIHDDPRVLAALADLGEIGVQLVVDDFGASVTSLSRLPRIPVSVVKLARFADLHQRGIVAAVIATAHGLDMSVVGGGIEDATQLAELKAMACDDGQGFLLGRPLDECAAEALLQGNREVAGIVAGEAAAC</sequence>
<evidence type="ECO:0000259" key="2">
    <source>
        <dbReference type="PROSITE" id="PS50113"/>
    </source>
</evidence>
<feature type="domain" description="PAS" evidence="1">
    <location>
        <begin position="148"/>
        <end position="219"/>
    </location>
</feature>
<evidence type="ECO:0000313" key="5">
    <source>
        <dbReference type="EMBL" id="MDH5831021.1"/>
    </source>
</evidence>
<dbReference type="InterPro" id="IPR013656">
    <property type="entry name" value="PAS_4"/>
</dbReference>
<dbReference type="PANTHER" id="PTHR44757:SF2">
    <property type="entry name" value="BIOFILM ARCHITECTURE MAINTENANCE PROTEIN MBAA"/>
    <property type="match status" value="1"/>
</dbReference>
<comment type="caution">
    <text evidence="5">The sequence shown here is derived from an EMBL/GenBank/DDBJ whole genome shotgun (WGS) entry which is preliminary data.</text>
</comment>
<dbReference type="InterPro" id="IPR001633">
    <property type="entry name" value="EAL_dom"/>
</dbReference>
<dbReference type="PROSITE" id="PS50887">
    <property type="entry name" value="GGDEF"/>
    <property type="match status" value="1"/>
</dbReference>
<dbReference type="SUPFAM" id="SSF55785">
    <property type="entry name" value="PYP-like sensor domain (PAS domain)"/>
    <property type="match status" value="2"/>
</dbReference>
<dbReference type="NCBIfam" id="TIGR00229">
    <property type="entry name" value="sensory_box"/>
    <property type="match status" value="2"/>
</dbReference>
<dbReference type="PROSITE" id="PS50113">
    <property type="entry name" value="PAC"/>
    <property type="match status" value="2"/>
</dbReference>
<name>A0ABT6JLY8_9GAMM</name>
<dbReference type="Proteomes" id="UP001156831">
    <property type="component" value="Unassembled WGS sequence"/>
</dbReference>
<keyword evidence="6" id="KW-1185">Reference proteome</keyword>